<sequence length="275" mass="31671">MPELPEVKVVISALKKHILNKKISALEIYHAKLFREHKPEVFIKKLAGRTIKNITNRGKHIIIFLDDDLILLSHLRMEGKYRYYEANNLPLANDHLIAKFIFEDQSELHYLDSRRFGTFHLRTTEDYNKILPLSKIAAEPDKINVELLWNKIKSSTTPIKTKLLDQELVAGIGNIYADEALYCAQVNPSTLAKDVSLKTLDKIIKCAAKIMKDSFEKGGTTLFSYESLNKQEGQYQNFLKVHGDRIRFCPTCKSKIIKIKVNNRGTYFCPKCQSR</sequence>
<comment type="catalytic activity">
    <reaction evidence="15">
        <text>2'-deoxyribonucleotide-(2'-deoxyribose 5'-phosphate)-2'-deoxyribonucleotide-DNA = a 3'-end 2'-deoxyribonucleotide-(2,3-dehydro-2,3-deoxyribose 5'-phosphate)-DNA + a 5'-end 5'-phospho-2'-deoxyribonucleoside-DNA + H(+)</text>
        <dbReference type="Rhea" id="RHEA:66592"/>
        <dbReference type="Rhea" id="RHEA-COMP:13180"/>
        <dbReference type="Rhea" id="RHEA-COMP:16897"/>
        <dbReference type="Rhea" id="RHEA-COMP:17067"/>
        <dbReference type="ChEBI" id="CHEBI:15378"/>
        <dbReference type="ChEBI" id="CHEBI:136412"/>
        <dbReference type="ChEBI" id="CHEBI:157695"/>
        <dbReference type="ChEBI" id="CHEBI:167181"/>
        <dbReference type="EC" id="4.2.99.18"/>
    </reaction>
</comment>
<dbReference type="InterPro" id="IPR015887">
    <property type="entry name" value="DNA_glyclase_Znf_dom_DNA_BS"/>
</dbReference>
<keyword evidence="13" id="KW-0511">Multifunctional enzyme</keyword>
<dbReference type="STRING" id="243272.MARTH_orf656"/>
<dbReference type="Pfam" id="PF01149">
    <property type="entry name" value="Fapy_DNA_glyco"/>
    <property type="match status" value="1"/>
</dbReference>
<dbReference type="InterPro" id="IPR012319">
    <property type="entry name" value="FPG_cat"/>
</dbReference>
<proteinExistence type="inferred from homology"/>
<name>B3PN25_META1</name>
<evidence type="ECO:0000256" key="4">
    <source>
        <dbReference type="ARBA" id="ARBA00011245"/>
    </source>
</evidence>
<evidence type="ECO:0000256" key="12">
    <source>
        <dbReference type="ARBA" id="ARBA00023239"/>
    </source>
</evidence>
<dbReference type="SMART" id="SM00898">
    <property type="entry name" value="Fapy_DNA_glyco"/>
    <property type="match status" value="1"/>
</dbReference>
<keyword evidence="12" id="KW-0456">Lyase</keyword>
<dbReference type="FunFam" id="1.10.8.50:FF:000003">
    <property type="entry name" value="Formamidopyrimidine-DNA glycosylase"/>
    <property type="match status" value="1"/>
</dbReference>
<evidence type="ECO:0000256" key="16">
    <source>
        <dbReference type="PROSITE-ProRule" id="PRU00391"/>
    </source>
</evidence>
<evidence type="ECO:0000313" key="20">
    <source>
        <dbReference type="Proteomes" id="UP000008812"/>
    </source>
</evidence>
<dbReference type="PANTHER" id="PTHR22993:SF9">
    <property type="entry name" value="FORMAMIDOPYRIMIDINE-DNA GLYCOSYLASE"/>
    <property type="match status" value="1"/>
</dbReference>
<evidence type="ECO:0000256" key="15">
    <source>
        <dbReference type="ARBA" id="ARBA00044632"/>
    </source>
</evidence>
<dbReference type="AlphaFoldDB" id="B3PN25"/>
<dbReference type="GO" id="GO:0008270">
    <property type="term" value="F:zinc ion binding"/>
    <property type="evidence" value="ECO:0007669"/>
    <property type="project" value="UniProtKB-KW"/>
</dbReference>
<dbReference type="KEGG" id="mat:MARTH_orf656"/>
<dbReference type="PROSITE" id="PS51068">
    <property type="entry name" value="FPG_CAT"/>
    <property type="match status" value="1"/>
</dbReference>
<keyword evidence="11" id="KW-0234">DNA repair</keyword>
<feature type="domain" description="FPG-type" evidence="17">
    <location>
        <begin position="240"/>
        <end position="274"/>
    </location>
</feature>
<dbReference type="SMART" id="SM01232">
    <property type="entry name" value="H2TH"/>
    <property type="match status" value="1"/>
</dbReference>
<dbReference type="Gene3D" id="1.10.8.50">
    <property type="match status" value="1"/>
</dbReference>
<comment type="similarity">
    <text evidence="3">Belongs to the FPG family.</text>
</comment>
<evidence type="ECO:0000256" key="7">
    <source>
        <dbReference type="ARBA" id="ARBA00022771"/>
    </source>
</evidence>
<dbReference type="GO" id="GO:0006284">
    <property type="term" value="P:base-excision repair"/>
    <property type="evidence" value="ECO:0007669"/>
    <property type="project" value="InterPro"/>
</dbReference>
<dbReference type="InterPro" id="IPR035937">
    <property type="entry name" value="FPG_N"/>
</dbReference>
<dbReference type="GO" id="GO:0034039">
    <property type="term" value="F:8-oxo-7,8-dihydroguanine DNA N-glycosylase activity"/>
    <property type="evidence" value="ECO:0007669"/>
    <property type="project" value="TreeGrafter"/>
</dbReference>
<keyword evidence="6" id="KW-0227">DNA damage</keyword>
<dbReference type="PROSITE" id="PS01242">
    <property type="entry name" value="ZF_FPG_1"/>
    <property type="match status" value="1"/>
</dbReference>
<evidence type="ECO:0000256" key="5">
    <source>
        <dbReference type="ARBA" id="ARBA00022723"/>
    </source>
</evidence>
<dbReference type="GO" id="GO:0003690">
    <property type="term" value="F:double-stranded DNA binding"/>
    <property type="evidence" value="ECO:0007669"/>
    <property type="project" value="UniProtKB-ARBA"/>
</dbReference>
<evidence type="ECO:0000256" key="9">
    <source>
        <dbReference type="ARBA" id="ARBA00022833"/>
    </source>
</evidence>
<keyword evidence="20" id="KW-1185">Reference proteome</keyword>
<keyword evidence="14" id="KW-0326">Glycosidase</keyword>
<keyword evidence="5" id="KW-0479">Metal-binding</keyword>
<reference evidence="19 20" key="1">
    <citation type="journal article" date="2008" name="Infect. Immun.">
        <title>Genome of Mycoplasma arthritidis.</title>
        <authorList>
            <person name="Dybvig K."/>
            <person name="Zuhua C."/>
            <person name="Lao P."/>
            <person name="Jordan D.S."/>
            <person name="French C.T."/>
            <person name="Tu A.H."/>
            <person name="Loraine A.E."/>
        </authorList>
    </citation>
    <scope>NUCLEOTIDE SEQUENCE [LARGE SCALE GENOMIC DNA]</scope>
    <source>
        <strain evidence="19 20">158L3-1</strain>
    </source>
</reference>
<evidence type="ECO:0000256" key="11">
    <source>
        <dbReference type="ARBA" id="ARBA00023204"/>
    </source>
</evidence>
<dbReference type="InterPro" id="IPR000214">
    <property type="entry name" value="Znf_DNA_glyclase/AP_lyase"/>
</dbReference>
<dbReference type="PROSITE" id="PS51066">
    <property type="entry name" value="ZF_FPG_2"/>
    <property type="match status" value="1"/>
</dbReference>
<dbReference type="Pfam" id="PF06827">
    <property type="entry name" value="zf-FPG_IleRS"/>
    <property type="match status" value="1"/>
</dbReference>
<dbReference type="SUPFAM" id="SSF46946">
    <property type="entry name" value="S13-like H2TH domain"/>
    <property type="match status" value="1"/>
</dbReference>
<dbReference type="InterPro" id="IPR015886">
    <property type="entry name" value="H2TH_FPG"/>
</dbReference>
<dbReference type="GO" id="GO:0140078">
    <property type="term" value="F:class I DNA-(apurinic or apyrimidinic site) endonuclease activity"/>
    <property type="evidence" value="ECO:0007669"/>
    <property type="project" value="UniProtKB-EC"/>
</dbReference>
<gene>
    <name evidence="19" type="primary">fpg</name>
    <name evidence="19" type="ordered locus">MARTH_orf656</name>
</gene>
<dbReference type="InterPro" id="IPR010979">
    <property type="entry name" value="Ribosomal_uS13-like_H2TH"/>
</dbReference>
<evidence type="ECO:0000256" key="13">
    <source>
        <dbReference type="ARBA" id="ARBA00023268"/>
    </source>
</evidence>
<dbReference type="SUPFAM" id="SSF57716">
    <property type="entry name" value="Glucocorticoid receptor-like (DNA-binding domain)"/>
    <property type="match status" value="1"/>
</dbReference>
<dbReference type="HOGENOM" id="CLU_038423_1_3_14"/>
<evidence type="ECO:0000259" key="17">
    <source>
        <dbReference type="PROSITE" id="PS51066"/>
    </source>
</evidence>
<keyword evidence="7 16" id="KW-0863">Zinc-finger</keyword>
<organism evidence="19 20">
    <name type="scientific">Metamycoplasma arthritidis (strain 158L3-1)</name>
    <name type="common">Mycoplasma arthritidis</name>
    <dbReference type="NCBI Taxonomy" id="243272"/>
    <lineage>
        <taxon>Bacteria</taxon>
        <taxon>Bacillati</taxon>
        <taxon>Mycoplasmatota</taxon>
        <taxon>Mycoplasmoidales</taxon>
        <taxon>Metamycoplasmataceae</taxon>
        <taxon>Metamycoplasma</taxon>
    </lineage>
</organism>
<dbReference type="CDD" id="cd08966">
    <property type="entry name" value="EcFpg-like_N"/>
    <property type="match status" value="1"/>
</dbReference>
<dbReference type="PANTHER" id="PTHR22993">
    <property type="entry name" value="FORMAMIDOPYRIMIDINE-DNA GLYCOSYLASE"/>
    <property type="match status" value="1"/>
</dbReference>
<dbReference type="Gene3D" id="3.20.190.10">
    <property type="entry name" value="MutM-like, N-terminal"/>
    <property type="match status" value="1"/>
</dbReference>
<dbReference type="RefSeq" id="WP_012498384.1">
    <property type="nucleotide sequence ID" value="NC_011025.1"/>
</dbReference>
<dbReference type="Pfam" id="PF06831">
    <property type="entry name" value="H2TH"/>
    <property type="match status" value="1"/>
</dbReference>
<comment type="catalytic activity">
    <reaction evidence="1">
        <text>Hydrolysis of DNA containing ring-opened 7-methylguanine residues, releasing 2,6-diamino-4-hydroxy-5-(N-methyl)formamidopyrimidine.</text>
        <dbReference type="EC" id="3.2.2.23"/>
    </reaction>
</comment>
<evidence type="ECO:0000259" key="18">
    <source>
        <dbReference type="PROSITE" id="PS51068"/>
    </source>
</evidence>
<evidence type="ECO:0000256" key="8">
    <source>
        <dbReference type="ARBA" id="ARBA00022801"/>
    </source>
</evidence>
<comment type="cofactor">
    <cofactor evidence="2">
        <name>Zn(2+)</name>
        <dbReference type="ChEBI" id="CHEBI:29105"/>
    </cofactor>
</comment>
<dbReference type="InterPro" id="IPR010663">
    <property type="entry name" value="Znf_FPG/IleRS"/>
</dbReference>
<evidence type="ECO:0000256" key="6">
    <source>
        <dbReference type="ARBA" id="ARBA00022763"/>
    </source>
</evidence>
<dbReference type="NCBIfam" id="TIGR00577">
    <property type="entry name" value="fpg"/>
    <property type="match status" value="1"/>
</dbReference>
<dbReference type="GO" id="GO:0003684">
    <property type="term" value="F:damaged DNA binding"/>
    <property type="evidence" value="ECO:0007669"/>
    <property type="project" value="InterPro"/>
</dbReference>
<evidence type="ECO:0000256" key="2">
    <source>
        <dbReference type="ARBA" id="ARBA00001947"/>
    </source>
</evidence>
<evidence type="ECO:0000256" key="14">
    <source>
        <dbReference type="ARBA" id="ARBA00023295"/>
    </source>
</evidence>
<dbReference type="InterPro" id="IPR020629">
    <property type="entry name" value="FPG_Glyclase"/>
</dbReference>
<dbReference type="Proteomes" id="UP000008812">
    <property type="component" value="Chromosome"/>
</dbReference>
<protein>
    <submittedName>
        <fullName evidence="19">Formamidopyrimidine-DNA glycosylase, MutM</fullName>
    </submittedName>
</protein>
<keyword evidence="8" id="KW-0378">Hydrolase</keyword>
<evidence type="ECO:0000256" key="3">
    <source>
        <dbReference type="ARBA" id="ARBA00009409"/>
    </source>
</evidence>
<keyword evidence="9" id="KW-0862">Zinc</keyword>
<dbReference type="EMBL" id="CP001047">
    <property type="protein sequence ID" value="ACF07427.1"/>
    <property type="molecule type" value="Genomic_DNA"/>
</dbReference>
<accession>B3PN25</accession>
<dbReference type="SUPFAM" id="SSF81624">
    <property type="entry name" value="N-terminal domain of MutM-like DNA repair proteins"/>
    <property type="match status" value="1"/>
</dbReference>
<dbReference type="NCBIfam" id="NF002211">
    <property type="entry name" value="PRK01103.1"/>
    <property type="match status" value="1"/>
</dbReference>
<feature type="domain" description="Formamidopyrimidine-DNA glycosylase catalytic" evidence="18">
    <location>
        <begin position="2"/>
        <end position="117"/>
    </location>
</feature>
<evidence type="ECO:0000313" key="19">
    <source>
        <dbReference type="EMBL" id="ACF07427.1"/>
    </source>
</evidence>
<evidence type="ECO:0000256" key="1">
    <source>
        <dbReference type="ARBA" id="ARBA00001668"/>
    </source>
</evidence>
<dbReference type="eggNOG" id="COG0266">
    <property type="taxonomic scope" value="Bacteria"/>
</dbReference>
<keyword evidence="10" id="KW-0238">DNA-binding</keyword>
<evidence type="ECO:0000256" key="10">
    <source>
        <dbReference type="ARBA" id="ARBA00023125"/>
    </source>
</evidence>
<comment type="subunit">
    <text evidence="4">Monomer.</text>
</comment>